<evidence type="ECO:0008006" key="4">
    <source>
        <dbReference type="Google" id="ProtNLM"/>
    </source>
</evidence>
<keyword evidence="1" id="KW-0812">Transmembrane</keyword>
<evidence type="ECO:0000313" key="3">
    <source>
        <dbReference type="Proteomes" id="UP000722989"/>
    </source>
</evidence>
<name>A0ABX0XTD6_9ACTN</name>
<feature type="transmembrane region" description="Helical" evidence="1">
    <location>
        <begin position="17"/>
        <end position="43"/>
    </location>
</feature>
<sequence length="161" mass="17450">MPVVPAGGPQPPRRRRALLITSVVLGVVLLLCGGGGVTAYFLVKNIGGSGTATPTAAVDGFLTAVFRDHDVDKANRYVCAESRDKAALGKKIDELRSYEQQYKSPRYTWPTPNVQSRKDKTATLTVPIKITTADERTAEKRLKFVAVDESGWWVCEVGDAG</sequence>
<accession>A0ABX0XTD6</accession>
<dbReference type="Proteomes" id="UP000722989">
    <property type="component" value="Unassembled WGS sequence"/>
</dbReference>
<keyword evidence="1" id="KW-0472">Membrane</keyword>
<reference evidence="2 3" key="1">
    <citation type="submission" date="2020-03" db="EMBL/GenBank/DDBJ databases">
        <title>WGS of the type strain of Planosporangium spp.</title>
        <authorList>
            <person name="Thawai C."/>
        </authorList>
    </citation>
    <scope>NUCLEOTIDE SEQUENCE [LARGE SCALE GENOMIC DNA]</scope>
    <source>
        <strain evidence="2 3">TBRC 5610</strain>
    </source>
</reference>
<dbReference type="RefSeq" id="WP_167924079.1">
    <property type="nucleotide sequence ID" value="NZ_JAATVY010000003.1"/>
</dbReference>
<proteinExistence type="predicted"/>
<keyword evidence="3" id="KW-1185">Reference proteome</keyword>
<evidence type="ECO:0000256" key="1">
    <source>
        <dbReference type="SAM" id="Phobius"/>
    </source>
</evidence>
<dbReference type="EMBL" id="JAATVY010000003">
    <property type="protein sequence ID" value="NJC69157.1"/>
    <property type="molecule type" value="Genomic_DNA"/>
</dbReference>
<gene>
    <name evidence="2" type="ORF">HC031_05410</name>
</gene>
<organism evidence="2 3">
    <name type="scientific">Planosporangium thailandense</name>
    <dbReference type="NCBI Taxonomy" id="765197"/>
    <lineage>
        <taxon>Bacteria</taxon>
        <taxon>Bacillati</taxon>
        <taxon>Actinomycetota</taxon>
        <taxon>Actinomycetes</taxon>
        <taxon>Micromonosporales</taxon>
        <taxon>Micromonosporaceae</taxon>
        <taxon>Planosporangium</taxon>
    </lineage>
</organism>
<protein>
    <recommendedName>
        <fullName evidence="4">Ig-like domain-containing protein</fullName>
    </recommendedName>
</protein>
<keyword evidence="1" id="KW-1133">Transmembrane helix</keyword>
<evidence type="ECO:0000313" key="2">
    <source>
        <dbReference type="EMBL" id="NJC69157.1"/>
    </source>
</evidence>
<comment type="caution">
    <text evidence="2">The sequence shown here is derived from an EMBL/GenBank/DDBJ whole genome shotgun (WGS) entry which is preliminary data.</text>
</comment>